<reference key="1">
    <citation type="journal article" date="2014" name="PLoS Genet.">
        <title>Signature Gene Expression Reveals Novel Clues to the Molecular Mechanisms of Dimorphic Transition in Penicillium marneffei.</title>
        <authorList>
            <person name="Yang E."/>
            <person name="Wang G."/>
            <person name="Cai J."/>
            <person name="Woo P.C."/>
            <person name="Lau S.K."/>
            <person name="Yuen K.-Y."/>
            <person name="Chow W.-N."/>
            <person name="Lin X."/>
        </authorList>
    </citation>
    <scope>NUCLEOTIDE SEQUENCE [LARGE SCALE GENOMIC DNA]</scope>
    <source>
        <strain>PM1</strain>
    </source>
</reference>
<sequence length="681" mass="74975">MADGQNPDPVLPSPAQPPQPQSIPKRKPVSVGTNEAPIVESTATTTADNRSHEQLQSIASYPAKDVAIGTWELQTANYGARRRFALPALSLAFFDKVRLGPLDKYLPYEQRKRRYAIAGIISALIIALLALIIGLAAGLSTGKKTQNLPLPTSHGGPYSGDLTYYEPGLGACGMTSSSSDNICAVSHLVFDAAQTGSNPNANPLCGLKLRLRRNDKSVDVTVVDRCVGCKATDIDTTTSVFGTLAEIDQGRVTVDWAWLESSPVNPNDSMSSSQVIKDLSSQPVAVESRLSKRQDHTETSPLTQEPHQQRHSSQAHFNKSHIMARHLQIHGQNSDMLSSLITTLDHLKNASVTRHRETINMRNCVSLTHFIVSPIRANYFLANQPCISPVDYDAVMQHIILYPPPCQVQTQLIKIFDTWLSQVARILSTTTKKEYRTWHASQWALSGRWHGCNYFARLALHEVGAYSSVILETIHVDRANEREGNFESEYIYEKAARWVEGSNGAVRLVTIALISQDPLIPWTSPLLPGWNPASRSHDWGISPNQIIHSSIDTIATNITSQDKTSSARIGVDLYFATASCPNHRGYAEHVWNGVFCANGHLLPADWNSVASNFALSQIFSEATTTSHQGTAALDELRIPVNDLRTTLPRAVTMDRFAQAEFIARDAQQVVKQWRAQGLPTV</sequence>
<feature type="compositionally biased region" description="Pro residues" evidence="2">
    <location>
        <begin position="9"/>
        <end position="21"/>
    </location>
</feature>
<dbReference type="CDD" id="cd22191">
    <property type="entry name" value="DPBB_RlpA_EXP_N-like"/>
    <property type="match status" value="1"/>
</dbReference>
<feature type="compositionally biased region" description="Polar residues" evidence="2">
    <location>
        <begin position="299"/>
        <end position="316"/>
    </location>
</feature>
<dbReference type="InterPro" id="IPR036908">
    <property type="entry name" value="RlpA-like_sf"/>
</dbReference>
<accession>A0A093VHJ5</accession>
<evidence type="ECO:0000256" key="3">
    <source>
        <dbReference type="SAM" id="Phobius"/>
    </source>
</evidence>
<feature type="transmembrane region" description="Helical" evidence="3">
    <location>
        <begin position="115"/>
        <end position="139"/>
    </location>
</feature>
<proteinExistence type="predicted"/>
<name>A0A093VHJ5_TALMA</name>
<feature type="compositionally biased region" description="Polar residues" evidence="2">
    <location>
        <begin position="41"/>
        <end position="51"/>
    </location>
</feature>
<evidence type="ECO:0000313" key="4">
    <source>
        <dbReference type="EMBL" id="KFX51655.1"/>
    </source>
</evidence>
<dbReference type="AlphaFoldDB" id="A0A093VHJ5"/>
<keyword evidence="1" id="KW-0732">Signal</keyword>
<feature type="region of interest" description="Disordered" evidence="2">
    <location>
        <begin position="1"/>
        <end position="51"/>
    </location>
</feature>
<feature type="compositionally biased region" description="Basic and acidic residues" evidence="2">
    <location>
        <begin position="289"/>
        <end position="298"/>
    </location>
</feature>
<evidence type="ECO:0000256" key="2">
    <source>
        <dbReference type="SAM" id="MobiDB-lite"/>
    </source>
</evidence>
<gene>
    <name evidence="4" type="ORF">GQ26_0040860</name>
</gene>
<keyword evidence="3" id="KW-0472">Membrane</keyword>
<dbReference type="HOGENOM" id="CLU_403944_0_0_1"/>
<dbReference type="PANTHER" id="PTHR31836">
    <property type="match status" value="1"/>
</dbReference>
<keyword evidence="3" id="KW-0812">Transmembrane</keyword>
<dbReference type="PANTHER" id="PTHR31836:SF27">
    <property type="entry name" value="RLPA-LIKE PROTEIN DOUBLE-PSI BETA-BARREL DOMAIN-CONTAINING PROTEIN"/>
    <property type="match status" value="1"/>
</dbReference>
<comment type="caution">
    <text evidence="4">The sequence shown here is derived from an EMBL/GenBank/DDBJ whole genome shotgun (WGS) entry which is preliminary data.</text>
</comment>
<feature type="region of interest" description="Disordered" evidence="2">
    <location>
        <begin position="284"/>
        <end position="316"/>
    </location>
</feature>
<dbReference type="Gene3D" id="2.40.40.10">
    <property type="entry name" value="RlpA-like domain"/>
    <property type="match status" value="1"/>
</dbReference>
<dbReference type="EMBL" id="JPOX01000004">
    <property type="protein sequence ID" value="KFX51655.1"/>
    <property type="molecule type" value="Genomic_DNA"/>
</dbReference>
<protein>
    <submittedName>
        <fullName evidence="4">Allergen Asp f 7</fullName>
    </submittedName>
</protein>
<evidence type="ECO:0000256" key="1">
    <source>
        <dbReference type="ARBA" id="ARBA00022729"/>
    </source>
</evidence>
<dbReference type="InterPro" id="IPR051477">
    <property type="entry name" value="Expansin_CellWall"/>
</dbReference>
<reference evidence="4" key="2">
    <citation type="journal article" date="2014" name="PLoS Genet.">
        <title>Signature gene expression reveals novel clues to the molecular mechanisms of dimorphic transition in Penicillium marneffei.</title>
        <authorList>
            <person name="Yang E."/>
            <person name="Wang G."/>
            <person name="Cai J."/>
            <person name="Woo P.C."/>
            <person name="Lau S.K."/>
            <person name="Yuen K.-Y."/>
            <person name="Chow W.-N."/>
            <person name="Lin X."/>
        </authorList>
    </citation>
    <scope>NUCLEOTIDE SEQUENCE</scope>
    <source>
        <strain evidence="4">PM1</strain>
    </source>
</reference>
<dbReference type="SUPFAM" id="SSF50685">
    <property type="entry name" value="Barwin-like endoglucanases"/>
    <property type="match status" value="1"/>
</dbReference>
<keyword evidence="3" id="KW-1133">Transmembrane helix</keyword>
<organism evidence="4">
    <name type="scientific">Talaromyces marneffei PM1</name>
    <dbReference type="NCBI Taxonomy" id="1077442"/>
    <lineage>
        <taxon>Eukaryota</taxon>
        <taxon>Fungi</taxon>
        <taxon>Dikarya</taxon>
        <taxon>Ascomycota</taxon>
        <taxon>Pezizomycotina</taxon>
        <taxon>Eurotiomycetes</taxon>
        <taxon>Eurotiomycetidae</taxon>
        <taxon>Eurotiales</taxon>
        <taxon>Trichocomaceae</taxon>
        <taxon>Talaromyces</taxon>
        <taxon>Talaromyces sect. Talaromyces</taxon>
    </lineage>
</organism>